<name>E6MFU3_9FIRM</name>
<gene>
    <name evidence="2" type="ORF">HMP0721_0854</name>
</gene>
<keyword evidence="1" id="KW-0472">Membrane</keyword>
<sequence length="63" mass="6961">MGKSSIRDYVVYFIVAMMLVLLMASFVIGNIYSRADNAKLTQQGTRAIYEITIGEKPVSSLGE</sequence>
<dbReference type="RefSeq" id="WP_006598278.1">
    <property type="nucleotide sequence ID" value="NZ_GL622359.1"/>
</dbReference>
<evidence type="ECO:0000313" key="3">
    <source>
        <dbReference type="Proteomes" id="UP000004754"/>
    </source>
</evidence>
<feature type="transmembrane region" description="Helical" evidence="1">
    <location>
        <begin position="9"/>
        <end position="32"/>
    </location>
</feature>
<reference evidence="2 3" key="1">
    <citation type="submission" date="2010-12" db="EMBL/GenBank/DDBJ databases">
        <authorList>
            <person name="Muzny D."/>
            <person name="Qin X."/>
            <person name="Deng J."/>
            <person name="Jiang H."/>
            <person name="Liu Y."/>
            <person name="Qu J."/>
            <person name="Song X.-Z."/>
            <person name="Zhang L."/>
            <person name="Thornton R."/>
            <person name="Coyle M."/>
            <person name="Francisco L."/>
            <person name="Jackson L."/>
            <person name="Javaid M."/>
            <person name="Korchina V."/>
            <person name="Kovar C."/>
            <person name="Mata R."/>
            <person name="Mathew T."/>
            <person name="Ngo R."/>
            <person name="Nguyen L."/>
            <person name="Nguyen N."/>
            <person name="Okwuonu G."/>
            <person name="Ongeri F."/>
            <person name="Pham C."/>
            <person name="Simmons D."/>
            <person name="Wilczek-Boney K."/>
            <person name="Hale W."/>
            <person name="Jakkamsetti A."/>
            <person name="Pham P."/>
            <person name="Ruth R."/>
            <person name="San Lucas F."/>
            <person name="Warren J."/>
            <person name="Zhang J."/>
            <person name="Zhao Z."/>
            <person name="Zhou C."/>
            <person name="Zhu D."/>
            <person name="Lee S."/>
            <person name="Bess C."/>
            <person name="Blankenburg K."/>
            <person name="Forbes L."/>
            <person name="Fu Q."/>
            <person name="Gubbala S."/>
            <person name="Hirani K."/>
            <person name="Jayaseelan J.C."/>
            <person name="Lara F."/>
            <person name="Munidasa M."/>
            <person name="Palculict T."/>
            <person name="Patil S."/>
            <person name="Pu L.-L."/>
            <person name="Saada N."/>
            <person name="Tang L."/>
            <person name="Weissenberger G."/>
            <person name="Zhu Y."/>
            <person name="Hemphill L."/>
            <person name="Shang Y."/>
            <person name="Youmans B."/>
            <person name="Ayvaz T."/>
            <person name="Ross M."/>
            <person name="Santibanez J."/>
            <person name="Aqrawi P."/>
            <person name="Gross S."/>
            <person name="Joshi V."/>
            <person name="Fowler G."/>
            <person name="Nazareth L."/>
            <person name="Reid J."/>
            <person name="Worley K."/>
            <person name="Petrosino J."/>
            <person name="Highlander S."/>
            <person name="Gibbs R."/>
        </authorList>
    </citation>
    <scope>NUCLEOTIDE SEQUENCE [LARGE SCALE GENOMIC DNA]</scope>
    <source>
        <strain evidence="2 3">ATCC 23263</strain>
    </source>
</reference>
<keyword evidence="1" id="KW-0812">Transmembrane</keyword>
<proteinExistence type="predicted"/>
<dbReference type="HOGENOM" id="CLU_2882463_0_0_9"/>
<dbReference type="OrthoDB" id="1859318at2"/>
<organism evidence="2 3">
    <name type="scientific">Pseudoramibacter alactolyticus ATCC 23263</name>
    <dbReference type="NCBI Taxonomy" id="887929"/>
    <lineage>
        <taxon>Bacteria</taxon>
        <taxon>Bacillati</taxon>
        <taxon>Bacillota</taxon>
        <taxon>Clostridia</taxon>
        <taxon>Eubacteriales</taxon>
        <taxon>Eubacteriaceae</taxon>
        <taxon>Pseudoramibacter</taxon>
    </lineage>
</organism>
<keyword evidence="1" id="KW-1133">Transmembrane helix</keyword>
<keyword evidence="3" id="KW-1185">Reference proteome</keyword>
<comment type="caution">
    <text evidence="2">The sequence shown here is derived from an EMBL/GenBank/DDBJ whole genome shotgun (WGS) entry which is preliminary data.</text>
</comment>
<evidence type="ECO:0000313" key="2">
    <source>
        <dbReference type="EMBL" id="EFV02088.1"/>
    </source>
</evidence>
<accession>E6MFU3</accession>
<dbReference type="EMBL" id="AEQN01000014">
    <property type="protein sequence ID" value="EFV02088.1"/>
    <property type="molecule type" value="Genomic_DNA"/>
</dbReference>
<dbReference type="STRING" id="887929.HMP0721_0854"/>
<protein>
    <submittedName>
        <fullName evidence="2">Uncharacterized protein</fullName>
    </submittedName>
</protein>
<dbReference type="Proteomes" id="UP000004754">
    <property type="component" value="Unassembled WGS sequence"/>
</dbReference>
<evidence type="ECO:0000256" key="1">
    <source>
        <dbReference type="SAM" id="Phobius"/>
    </source>
</evidence>
<dbReference type="AlphaFoldDB" id="E6MFU3"/>